<comment type="caution">
    <text evidence="2">The sequence shown here is derived from an EMBL/GenBank/DDBJ whole genome shotgun (WGS) entry which is preliminary data.</text>
</comment>
<dbReference type="EMBL" id="JBGFUD010017883">
    <property type="protein sequence ID" value="MFH4984477.1"/>
    <property type="molecule type" value="Genomic_DNA"/>
</dbReference>
<feature type="region of interest" description="Disordered" evidence="1">
    <location>
        <begin position="1"/>
        <end position="65"/>
    </location>
</feature>
<protein>
    <submittedName>
        <fullName evidence="2">Uncharacterized protein</fullName>
    </submittedName>
</protein>
<evidence type="ECO:0000313" key="2">
    <source>
        <dbReference type="EMBL" id="MFH4984477.1"/>
    </source>
</evidence>
<proteinExistence type="predicted"/>
<name>A0ABD6EZC3_9BILA</name>
<gene>
    <name evidence="2" type="ORF">AB6A40_011186</name>
</gene>
<accession>A0ABD6EZC3</accession>
<keyword evidence="3" id="KW-1185">Reference proteome</keyword>
<evidence type="ECO:0000256" key="1">
    <source>
        <dbReference type="SAM" id="MobiDB-lite"/>
    </source>
</evidence>
<dbReference type="Proteomes" id="UP001608902">
    <property type="component" value="Unassembled WGS sequence"/>
</dbReference>
<sequence length="278" mass="30565">MALEGEEEQEIHSTRARGPSNDSGTQNSNEASNAPSLEGSNNRAQNDASLSSQSSSHGGGRERCTIRHGTSDQYILILDKLSKQQTAIQLQLRRYHNLLTCRRQFQADEYARRILTVYQEHLRRVIHRLSHMFHLVSDLSIGFLDTIGPHGRRVHPLTAQQHQHTATEVALSLVFVPETGRSRSSASTTRGAAQNTQMNLNEQSDRNAPENPSTHISSVRRRPTRRSLSASGRTESASGTHVPPSSSIIDSGSGISAIIARGFKIFALDLNDIAISES</sequence>
<organism evidence="2 3">
    <name type="scientific">Gnathostoma spinigerum</name>
    <dbReference type="NCBI Taxonomy" id="75299"/>
    <lineage>
        <taxon>Eukaryota</taxon>
        <taxon>Metazoa</taxon>
        <taxon>Ecdysozoa</taxon>
        <taxon>Nematoda</taxon>
        <taxon>Chromadorea</taxon>
        <taxon>Rhabditida</taxon>
        <taxon>Spirurina</taxon>
        <taxon>Gnathostomatomorpha</taxon>
        <taxon>Gnathostomatoidea</taxon>
        <taxon>Gnathostomatidae</taxon>
        <taxon>Gnathostoma</taxon>
    </lineage>
</organism>
<feature type="region of interest" description="Disordered" evidence="1">
    <location>
        <begin position="181"/>
        <end position="251"/>
    </location>
</feature>
<dbReference type="AlphaFoldDB" id="A0ABD6EZC3"/>
<reference evidence="2 3" key="1">
    <citation type="submission" date="2024-08" db="EMBL/GenBank/DDBJ databases">
        <title>Gnathostoma spinigerum genome.</title>
        <authorList>
            <person name="Gonzalez-Bertolin B."/>
            <person name="Monzon S."/>
            <person name="Zaballos A."/>
            <person name="Jimenez P."/>
            <person name="Dekumyoy P."/>
            <person name="Varona S."/>
            <person name="Cuesta I."/>
            <person name="Sumanam S."/>
            <person name="Adisakwattana P."/>
            <person name="Gasser R.B."/>
            <person name="Hernandez-Gonzalez A."/>
            <person name="Young N.D."/>
            <person name="Perteguer M.J."/>
        </authorList>
    </citation>
    <scope>NUCLEOTIDE SEQUENCE [LARGE SCALE GENOMIC DNA]</scope>
    <source>
        <strain evidence="2">AL3</strain>
        <tissue evidence="2">Liver</tissue>
    </source>
</reference>
<feature type="compositionally biased region" description="Low complexity" evidence="1">
    <location>
        <begin position="182"/>
        <end position="193"/>
    </location>
</feature>
<evidence type="ECO:0000313" key="3">
    <source>
        <dbReference type="Proteomes" id="UP001608902"/>
    </source>
</evidence>
<feature type="compositionally biased region" description="Polar residues" evidence="1">
    <location>
        <begin position="226"/>
        <end position="239"/>
    </location>
</feature>
<feature type="compositionally biased region" description="Polar residues" evidence="1">
    <location>
        <begin position="20"/>
        <end position="48"/>
    </location>
</feature>